<protein>
    <recommendedName>
        <fullName evidence="4">Retrotransposon gag protein</fullName>
    </recommendedName>
</protein>
<reference evidence="2" key="2">
    <citation type="submission" date="2015-06" db="UniProtKB">
        <authorList>
            <consortium name="EnsemblPlants"/>
        </authorList>
    </citation>
    <scope>IDENTIFICATION</scope>
    <source>
        <strain evidence="2">DM1-3 516 R44</strain>
    </source>
</reference>
<feature type="compositionally biased region" description="Polar residues" evidence="1">
    <location>
        <begin position="315"/>
        <end position="330"/>
    </location>
</feature>
<dbReference type="AlphaFoldDB" id="M1DXV6"/>
<feature type="region of interest" description="Disordered" evidence="1">
    <location>
        <begin position="314"/>
        <end position="353"/>
    </location>
</feature>
<evidence type="ECO:0000256" key="1">
    <source>
        <dbReference type="SAM" id="MobiDB-lite"/>
    </source>
</evidence>
<reference evidence="3" key="1">
    <citation type="journal article" date="2011" name="Nature">
        <title>Genome sequence and analysis of the tuber crop potato.</title>
        <authorList>
            <consortium name="The Potato Genome Sequencing Consortium"/>
        </authorList>
    </citation>
    <scope>NUCLEOTIDE SEQUENCE [LARGE SCALE GENOMIC DNA]</scope>
    <source>
        <strain evidence="3">cv. DM1-3 516 R44</strain>
    </source>
</reference>
<dbReference type="Proteomes" id="UP000011115">
    <property type="component" value="Unassembled WGS sequence"/>
</dbReference>
<organism evidence="2 3">
    <name type="scientific">Solanum tuberosum</name>
    <name type="common">Potato</name>
    <dbReference type="NCBI Taxonomy" id="4113"/>
    <lineage>
        <taxon>Eukaryota</taxon>
        <taxon>Viridiplantae</taxon>
        <taxon>Streptophyta</taxon>
        <taxon>Embryophyta</taxon>
        <taxon>Tracheophyta</taxon>
        <taxon>Spermatophyta</taxon>
        <taxon>Magnoliopsida</taxon>
        <taxon>eudicotyledons</taxon>
        <taxon>Gunneridae</taxon>
        <taxon>Pentapetalae</taxon>
        <taxon>asterids</taxon>
        <taxon>lamiids</taxon>
        <taxon>Solanales</taxon>
        <taxon>Solanaceae</taxon>
        <taxon>Solanoideae</taxon>
        <taxon>Solaneae</taxon>
        <taxon>Solanum</taxon>
    </lineage>
</organism>
<dbReference type="eggNOG" id="KOG0017">
    <property type="taxonomic scope" value="Eukaryota"/>
</dbReference>
<keyword evidence="3" id="KW-1185">Reference proteome</keyword>
<sequence>MVQDGDELHQGVNRRVNRRFRLMSPNGEASVASYTWKPMEFPPLEVMVFQNRILTFKQLEGERIHRSWARFNELINQCPNHDIPNVALLDCFYRDLGPGNKRLVDQLIPGGIAKQPYVIAARLLNQMAETNQEVEKDFMLAALMTQMDELAKKMVKIEVQCKRKDKYIPLHERRSLKDNEVKSLEGMLSIILNKVKVWRVCGNCVWRTNSSIQQIAEQVGDPDENCHLDLLFDRRAGDATLKSKYRQMAKFDKSERNLSMTKPNKAGSNTPLRGKEKGITINEDATASRTMATKLSTISGKGKDKDKTVELSDASFDSTGFYTNDPTTYDSEGMGSDKDELMEARRNQVRSNS</sequence>
<evidence type="ECO:0008006" key="4">
    <source>
        <dbReference type="Google" id="ProtNLM"/>
    </source>
</evidence>
<feature type="compositionally biased region" description="Basic and acidic residues" evidence="1">
    <location>
        <begin position="335"/>
        <end position="346"/>
    </location>
</feature>
<name>M1DXV6_SOLTU</name>
<dbReference type="Gramene" id="PGSC0003DMT400096172">
    <property type="protein sequence ID" value="PGSC0003DMT400096172"/>
    <property type="gene ID" value="PGSC0003DMG400045743"/>
</dbReference>
<dbReference type="EnsemblPlants" id="PGSC0003DMT400096172">
    <property type="protein sequence ID" value="PGSC0003DMT400096172"/>
    <property type="gene ID" value="PGSC0003DMG400045743"/>
</dbReference>
<accession>M1DXV6</accession>
<dbReference type="HOGENOM" id="CLU_029307_3_1_1"/>
<evidence type="ECO:0000313" key="2">
    <source>
        <dbReference type="EnsemblPlants" id="PGSC0003DMT400096172"/>
    </source>
</evidence>
<dbReference type="InParanoid" id="M1DXV6"/>
<proteinExistence type="predicted"/>
<evidence type="ECO:0000313" key="3">
    <source>
        <dbReference type="Proteomes" id="UP000011115"/>
    </source>
</evidence>
<dbReference type="PaxDb" id="4113-PGSC0003DMT400096172"/>